<accession>A0A392VJW4</accession>
<sequence>MASLVVVLRVRKKLG</sequence>
<name>A0A392VJW4_9FABA</name>
<dbReference type="Proteomes" id="UP000265520">
    <property type="component" value="Unassembled WGS sequence"/>
</dbReference>
<protein>
    <submittedName>
        <fullName evidence="1">Uncharacterized protein</fullName>
    </submittedName>
</protein>
<dbReference type="EMBL" id="LXQA011198927">
    <property type="protein sequence ID" value="MCI88656.1"/>
    <property type="molecule type" value="Genomic_DNA"/>
</dbReference>
<dbReference type="EMBL" id="LXQA010731666">
    <property type="protein sequence ID" value="MCI68161.1"/>
    <property type="molecule type" value="Genomic_DNA"/>
</dbReference>
<organism evidence="1 2">
    <name type="scientific">Trifolium medium</name>
    <dbReference type="NCBI Taxonomy" id="97028"/>
    <lineage>
        <taxon>Eukaryota</taxon>
        <taxon>Viridiplantae</taxon>
        <taxon>Streptophyta</taxon>
        <taxon>Embryophyta</taxon>
        <taxon>Tracheophyta</taxon>
        <taxon>Spermatophyta</taxon>
        <taxon>Magnoliopsida</taxon>
        <taxon>eudicotyledons</taxon>
        <taxon>Gunneridae</taxon>
        <taxon>Pentapetalae</taxon>
        <taxon>rosids</taxon>
        <taxon>fabids</taxon>
        <taxon>Fabales</taxon>
        <taxon>Fabaceae</taxon>
        <taxon>Papilionoideae</taxon>
        <taxon>50 kb inversion clade</taxon>
        <taxon>NPAAA clade</taxon>
        <taxon>Hologalegina</taxon>
        <taxon>IRL clade</taxon>
        <taxon>Trifolieae</taxon>
        <taxon>Trifolium</taxon>
    </lineage>
</organism>
<evidence type="ECO:0000313" key="2">
    <source>
        <dbReference type="Proteomes" id="UP000265520"/>
    </source>
</evidence>
<proteinExistence type="predicted"/>
<comment type="caution">
    <text evidence="1">The sequence shown here is derived from an EMBL/GenBank/DDBJ whole genome shotgun (WGS) entry which is preliminary data.</text>
</comment>
<keyword evidence="2" id="KW-1185">Reference proteome</keyword>
<evidence type="ECO:0000313" key="1">
    <source>
        <dbReference type="EMBL" id="MCI88656.1"/>
    </source>
</evidence>
<reference evidence="1 2" key="1">
    <citation type="journal article" date="2018" name="Front. Plant Sci.">
        <title>Red Clover (Trifolium pratense) and Zigzag Clover (T. medium) - A Picture of Genomic Similarities and Differences.</title>
        <authorList>
            <person name="Dluhosova J."/>
            <person name="Istvanek J."/>
            <person name="Nedelnik J."/>
            <person name="Repkova J."/>
        </authorList>
    </citation>
    <scope>NUCLEOTIDE SEQUENCE [LARGE SCALE GENOMIC DNA]</scope>
    <source>
        <strain evidence="1">10/8</strain>
        <strain evidence="2">cv. 10/8</strain>
        <tissue evidence="1">Leaf</tissue>
    </source>
</reference>
<feature type="non-terminal residue" evidence="1">
    <location>
        <position position="15"/>
    </location>
</feature>